<dbReference type="AlphaFoldDB" id="A0A5C5XZH7"/>
<sequence length="162" mass="17831">MARDVSDREDLLAEGVNLPQRGRVSRTSDDHQWVVGWRNDTAISLFDGADPVFQFNTAGELRRVFLDGQKLAAEARRLVRLVRSSDQAGPMSHTQQPLGSEEQTRVMQCLATSTADLMKVLSCGDVRVETVGIDPHHFLARLNDWLASQAEVQIAHGPGVVG</sequence>
<comment type="caution">
    <text evidence="1">The sequence shown here is derived from an EMBL/GenBank/DDBJ whole genome shotgun (WGS) entry which is preliminary data.</text>
</comment>
<dbReference type="EMBL" id="SJPK01000004">
    <property type="protein sequence ID" value="TWT67355.1"/>
    <property type="molecule type" value="Genomic_DNA"/>
</dbReference>
<gene>
    <name evidence="1" type="ORF">CA85_22050</name>
</gene>
<dbReference type="OrthoDB" id="286365at2"/>
<dbReference type="RefSeq" id="WP_146391243.1">
    <property type="nucleotide sequence ID" value="NZ_SJPK01000004.1"/>
</dbReference>
<evidence type="ECO:0000313" key="2">
    <source>
        <dbReference type="Proteomes" id="UP000318053"/>
    </source>
</evidence>
<evidence type="ECO:0000313" key="1">
    <source>
        <dbReference type="EMBL" id="TWT67355.1"/>
    </source>
</evidence>
<name>A0A5C5XZH7_9BACT</name>
<organism evidence="1 2">
    <name type="scientific">Allorhodopirellula solitaria</name>
    <dbReference type="NCBI Taxonomy" id="2527987"/>
    <lineage>
        <taxon>Bacteria</taxon>
        <taxon>Pseudomonadati</taxon>
        <taxon>Planctomycetota</taxon>
        <taxon>Planctomycetia</taxon>
        <taxon>Pirellulales</taxon>
        <taxon>Pirellulaceae</taxon>
        <taxon>Allorhodopirellula</taxon>
    </lineage>
</organism>
<proteinExistence type="predicted"/>
<protein>
    <submittedName>
        <fullName evidence="1">Uncharacterized protein</fullName>
    </submittedName>
</protein>
<accession>A0A5C5XZH7</accession>
<dbReference type="Proteomes" id="UP000318053">
    <property type="component" value="Unassembled WGS sequence"/>
</dbReference>
<keyword evidence="2" id="KW-1185">Reference proteome</keyword>
<reference evidence="1 2" key="1">
    <citation type="submission" date="2019-02" db="EMBL/GenBank/DDBJ databases">
        <title>Deep-cultivation of Planctomycetes and their phenomic and genomic characterization uncovers novel biology.</title>
        <authorList>
            <person name="Wiegand S."/>
            <person name="Jogler M."/>
            <person name="Boedeker C."/>
            <person name="Pinto D."/>
            <person name="Vollmers J."/>
            <person name="Rivas-Marin E."/>
            <person name="Kohn T."/>
            <person name="Peeters S.H."/>
            <person name="Heuer A."/>
            <person name="Rast P."/>
            <person name="Oberbeckmann S."/>
            <person name="Bunk B."/>
            <person name="Jeske O."/>
            <person name="Meyerdierks A."/>
            <person name="Storesund J.E."/>
            <person name="Kallscheuer N."/>
            <person name="Luecker S."/>
            <person name="Lage O.M."/>
            <person name="Pohl T."/>
            <person name="Merkel B.J."/>
            <person name="Hornburger P."/>
            <person name="Mueller R.-W."/>
            <person name="Bruemmer F."/>
            <person name="Labrenz M."/>
            <person name="Spormann A.M."/>
            <person name="Op Den Camp H."/>
            <person name="Overmann J."/>
            <person name="Amann R."/>
            <person name="Jetten M.S.M."/>
            <person name="Mascher T."/>
            <person name="Medema M.H."/>
            <person name="Devos D.P."/>
            <person name="Kaster A.-K."/>
            <person name="Ovreas L."/>
            <person name="Rohde M."/>
            <person name="Galperin M.Y."/>
            <person name="Jogler C."/>
        </authorList>
    </citation>
    <scope>NUCLEOTIDE SEQUENCE [LARGE SCALE GENOMIC DNA]</scope>
    <source>
        <strain evidence="1 2">CA85</strain>
    </source>
</reference>